<dbReference type="Pfam" id="PF04052">
    <property type="entry name" value="TolB_N"/>
    <property type="match status" value="1"/>
</dbReference>
<evidence type="ECO:0000256" key="4">
    <source>
        <dbReference type="ARBA" id="ARBA00022764"/>
    </source>
</evidence>
<comment type="similarity">
    <text evidence="2 5">Belongs to the TolB family.</text>
</comment>
<comment type="function">
    <text evidence="5">Part of the Tol-Pal system, which plays a role in outer membrane invagination during cell division and is important for maintaining outer membrane integrity.</text>
</comment>
<feature type="domain" description="TolB N-terminal" evidence="6">
    <location>
        <begin position="32"/>
        <end position="138"/>
    </location>
</feature>
<evidence type="ECO:0000313" key="7">
    <source>
        <dbReference type="EMBL" id="RKQ71788.1"/>
    </source>
</evidence>
<keyword evidence="4 5" id="KW-0574">Periplasm</keyword>
<dbReference type="InterPro" id="IPR011659">
    <property type="entry name" value="WD40"/>
</dbReference>
<dbReference type="Gene3D" id="2.120.10.30">
    <property type="entry name" value="TolB, C-terminal domain"/>
    <property type="match status" value="1"/>
</dbReference>
<dbReference type="Gene3D" id="3.40.50.10070">
    <property type="entry name" value="TolB, N-terminal domain"/>
    <property type="match status" value="1"/>
</dbReference>
<proteinExistence type="inferred from homology"/>
<keyword evidence="5" id="KW-0132">Cell division</keyword>
<evidence type="ECO:0000259" key="6">
    <source>
        <dbReference type="Pfam" id="PF04052"/>
    </source>
</evidence>
<dbReference type="GO" id="GO:0051301">
    <property type="term" value="P:cell division"/>
    <property type="evidence" value="ECO:0007669"/>
    <property type="project" value="UniProtKB-UniRule"/>
</dbReference>
<evidence type="ECO:0000256" key="3">
    <source>
        <dbReference type="ARBA" id="ARBA00022729"/>
    </source>
</evidence>
<dbReference type="InterPro" id="IPR011042">
    <property type="entry name" value="6-blade_b-propeller_TolB-like"/>
</dbReference>
<dbReference type="PANTHER" id="PTHR36842">
    <property type="entry name" value="PROTEIN TOLB HOMOLOG"/>
    <property type="match status" value="1"/>
</dbReference>
<comment type="subcellular location">
    <subcellularLocation>
        <location evidence="1 5">Periplasm</location>
    </subcellularLocation>
</comment>
<dbReference type="InterPro" id="IPR014167">
    <property type="entry name" value="Tol-Pal_TolB"/>
</dbReference>
<feature type="signal peptide" evidence="5">
    <location>
        <begin position="1"/>
        <end position="29"/>
    </location>
</feature>
<dbReference type="Pfam" id="PF07676">
    <property type="entry name" value="PD40"/>
    <property type="match status" value="4"/>
</dbReference>
<protein>
    <recommendedName>
        <fullName evidence="5">Tol-Pal system protein TolB</fullName>
    </recommendedName>
</protein>
<dbReference type="FunCoup" id="A0A420WL89">
    <property type="interactions" value="38"/>
</dbReference>
<comment type="caution">
    <text evidence="7">The sequence shown here is derived from an EMBL/GenBank/DDBJ whole genome shotgun (WGS) entry which is preliminary data.</text>
</comment>
<keyword evidence="5" id="KW-0131">Cell cycle</keyword>
<dbReference type="InParanoid" id="A0A420WL89"/>
<dbReference type="HAMAP" id="MF_00671">
    <property type="entry name" value="TolB"/>
    <property type="match status" value="1"/>
</dbReference>
<keyword evidence="3 5" id="KW-0732">Signal</keyword>
<reference evidence="7 8" key="1">
    <citation type="submission" date="2018-10" db="EMBL/GenBank/DDBJ databases">
        <title>Genomic Encyclopedia of Type Strains, Phase IV (KMG-IV): sequencing the most valuable type-strain genomes for metagenomic binning, comparative biology and taxonomic classification.</title>
        <authorList>
            <person name="Goeker M."/>
        </authorList>
    </citation>
    <scope>NUCLEOTIDE SEQUENCE [LARGE SCALE GENOMIC DNA]</scope>
    <source>
        <strain evidence="7 8">DSM 22008</strain>
    </source>
</reference>
<sequence length="443" mass="49397" precursor="true">MKSNHLLSKLQMFCVWLFVACILPVTAQAQIEIDITKGNIEPTPIAVPNFLSSSQTGQELGANVAEIIRADLERSGLFKSLDPQSFIETQTNIDYEPTYADWRVIKAQALVSGRIIEESPSRIRVEFRLWDVFAAKQLAGIRLASTPENWRRTAHKASDAIYKALTGEEGYFDSRIVFIDEKGTKLNRQKRLGIMDQDGANPQFLLGGSDIVLTPRFSPSSQKITFMSYENIRPQVYLLDIETGRRELLGNFPGMTFAPTFSPKGDKLVLSMARKGNTDIYLMDLNSRSTTRLTQHPGIDVSGSFSPDGDKIVFNSDRGGPPQLYVMDADGRNQKRISFGKGRYSAPVWSPRGDKIAFVRSLNGRFSIGVMDPDGKNERILTESYLDEGPTWSPNGRVIAFSRHTRGEKATSEVWSVDLTGQNLRRINTPGKASDPAWSPLLP</sequence>
<dbReference type="OrthoDB" id="9802240at2"/>
<dbReference type="SUPFAM" id="SSF52964">
    <property type="entry name" value="TolB, N-terminal domain"/>
    <property type="match status" value="1"/>
</dbReference>
<evidence type="ECO:0000313" key="8">
    <source>
        <dbReference type="Proteomes" id="UP000282211"/>
    </source>
</evidence>
<dbReference type="PROSITE" id="PS51257">
    <property type="entry name" value="PROKAR_LIPOPROTEIN"/>
    <property type="match status" value="1"/>
</dbReference>
<dbReference type="AlphaFoldDB" id="A0A420WL89"/>
<evidence type="ECO:0000256" key="5">
    <source>
        <dbReference type="HAMAP-Rule" id="MF_00671"/>
    </source>
</evidence>
<dbReference type="RefSeq" id="WP_121099526.1">
    <property type="nucleotide sequence ID" value="NZ_RBII01000001.1"/>
</dbReference>
<gene>
    <name evidence="5" type="primary">tolB</name>
    <name evidence="7" type="ORF">DES40_1118</name>
</gene>
<dbReference type="EMBL" id="RBII01000001">
    <property type="protein sequence ID" value="RKQ71788.1"/>
    <property type="molecule type" value="Genomic_DNA"/>
</dbReference>
<dbReference type="NCBIfam" id="TIGR02800">
    <property type="entry name" value="propeller_TolB"/>
    <property type="match status" value="1"/>
</dbReference>
<dbReference type="SUPFAM" id="SSF69304">
    <property type="entry name" value="Tricorn protease N-terminal domain"/>
    <property type="match status" value="1"/>
</dbReference>
<evidence type="ECO:0000256" key="2">
    <source>
        <dbReference type="ARBA" id="ARBA00009820"/>
    </source>
</evidence>
<dbReference type="InterPro" id="IPR007195">
    <property type="entry name" value="TolB_N"/>
</dbReference>
<dbReference type="Proteomes" id="UP000282211">
    <property type="component" value="Unassembled WGS sequence"/>
</dbReference>
<name>A0A420WL89_9PROT</name>
<accession>A0A420WL89</accession>
<organism evidence="7 8">
    <name type="scientific">Litorimonas taeanensis</name>
    <dbReference type="NCBI Taxonomy" id="568099"/>
    <lineage>
        <taxon>Bacteria</taxon>
        <taxon>Pseudomonadati</taxon>
        <taxon>Pseudomonadota</taxon>
        <taxon>Alphaproteobacteria</taxon>
        <taxon>Maricaulales</taxon>
        <taxon>Robiginitomaculaceae</taxon>
    </lineage>
</organism>
<evidence type="ECO:0000256" key="1">
    <source>
        <dbReference type="ARBA" id="ARBA00004418"/>
    </source>
</evidence>
<comment type="subunit">
    <text evidence="5">The Tol-Pal system is composed of five core proteins: the inner membrane proteins TolA, TolQ and TolR, the periplasmic protein TolB and the outer membrane protein Pal. They form a network linking the inner and outer membranes and the peptidoglycan layer.</text>
</comment>
<dbReference type="GO" id="GO:0017038">
    <property type="term" value="P:protein import"/>
    <property type="evidence" value="ECO:0007669"/>
    <property type="project" value="InterPro"/>
</dbReference>
<feature type="chain" id="PRO_5019593731" description="Tol-Pal system protein TolB" evidence="5">
    <location>
        <begin position="30"/>
        <end position="443"/>
    </location>
</feature>
<dbReference type="PANTHER" id="PTHR36842:SF1">
    <property type="entry name" value="PROTEIN TOLB"/>
    <property type="match status" value="1"/>
</dbReference>
<dbReference type="GO" id="GO:0042597">
    <property type="term" value="C:periplasmic space"/>
    <property type="evidence" value="ECO:0007669"/>
    <property type="project" value="UniProtKB-SubCell"/>
</dbReference>
<keyword evidence="8" id="KW-1185">Reference proteome</keyword>